<proteinExistence type="predicted"/>
<reference evidence="2" key="1">
    <citation type="journal article" date="2024" name="Proc. Natl. Acad. Sci. U.S.A.">
        <title>Extraordinary preservation of gene collinearity over three hundred million years revealed in homosporous lycophytes.</title>
        <authorList>
            <person name="Li C."/>
            <person name="Wickell D."/>
            <person name="Kuo L.Y."/>
            <person name="Chen X."/>
            <person name="Nie B."/>
            <person name="Liao X."/>
            <person name="Peng D."/>
            <person name="Ji J."/>
            <person name="Jenkins J."/>
            <person name="Williams M."/>
            <person name="Shu S."/>
            <person name="Plott C."/>
            <person name="Barry K."/>
            <person name="Rajasekar S."/>
            <person name="Grimwood J."/>
            <person name="Han X."/>
            <person name="Sun S."/>
            <person name="Hou Z."/>
            <person name="He W."/>
            <person name="Dai G."/>
            <person name="Sun C."/>
            <person name="Schmutz J."/>
            <person name="Leebens-Mack J.H."/>
            <person name="Li F.W."/>
            <person name="Wang L."/>
        </authorList>
    </citation>
    <scope>NUCLEOTIDE SEQUENCE [LARGE SCALE GENOMIC DNA]</scope>
    <source>
        <strain evidence="2">cv. PW_Plant_1</strain>
    </source>
</reference>
<comment type="caution">
    <text evidence="1">The sequence shown here is derived from an EMBL/GenBank/DDBJ whole genome shotgun (WGS) entry which is preliminary data.</text>
</comment>
<dbReference type="Proteomes" id="UP001162992">
    <property type="component" value="Chromosome 5"/>
</dbReference>
<protein>
    <submittedName>
        <fullName evidence="1">Uncharacterized protein</fullName>
    </submittedName>
</protein>
<evidence type="ECO:0000313" key="2">
    <source>
        <dbReference type="Proteomes" id="UP001162992"/>
    </source>
</evidence>
<sequence>MEVAGGASKLHLKSSHLERPLRYRIEDLRPDGEMEKFQSAAYSHFVRKPS</sequence>
<evidence type="ECO:0000313" key="1">
    <source>
        <dbReference type="EMBL" id="KAJ7555881.1"/>
    </source>
</evidence>
<dbReference type="EMBL" id="CM055096">
    <property type="protein sequence ID" value="KAJ7555881.1"/>
    <property type="molecule type" value="Genomic_DNA"/>
</dbReference>
<keyword evidence="2" id="KW-1185">Reference proteome</keyword>
<organism evidence="1 2">
    <name type="scientific">Diphasiastrum complanatum</name>
    <name type="common">Issler's clubmoss</name>
    <name type="synonym">Lycopodium complanatum</name>
    <dbReference type="NCBI Taxonomy" id="34168"/>
    <lineage>
        <taxon>Eukaryota</taxon>
        <taxon>Viridiplantae</taxon>
        <taxon>Streptophyta</taxon>
        <taxon>Embryophyta</taxon>
        <taxon>Tracheophyta</taxon>
        <taxon>Lycopodiopsida</taxon>
        <taxon>Lycopodiales</taxon>
        <taxon>Lycopodiaceae</taxon>
        <taxon>Lycopodioideae</taxon>
        <taxon>Diphasiastrum</taxon>
    </lineage>
</organism>
<name>A0ACC2DNK2_DIPCM</name>
<gene>
    <name evidence="1" type="ORF">O6H91_05G058700</name>
</gene>
<accession>A0ACC2DNK2</accession>